<dbReference type="Gene3D" id="3.30.565.10">
    <property type="entry name" value="Histidine kinase-like ATPase, C-terminal domain"/>
    <property type="match status" value="1"/>
</dbReference>
<dbReference type="PANTHER" id="PTHR43547">
    <property type="entry name" value="TWO-COMPONENT HISTIDINE KINASE"/>
    <property type="match status" value="1"/>
</dbReference>
<feature type="domain" description="PAC" evidence="10">
    <location>
        <begin position="82"/>
        <end position="134"/>
    </location>
</feature>
<evidence type="ECO:0000256" key="2">
    <source>
        <dbReference type="ARBA" id="ARBA00012438"/>
    </source>
</evidence>
<feature type="domain" description="PAC" evidence="10">
    <location>
        <begin position="204"/>
        <end position="256"/>
    </location>
</feature>
<dbReference type="Pfam" id="PF00989">
    <property type="entry name" value="PAS"/>
    <property type="match status" value="1"/>
</dbReference>
<feature type="domain" description="Response regulatory" evidence="8">
    <location>
        <begin position="694"/>
        <end position="812"/>
    </location>
</feature>
<dbReference type="GO" id="GO:0006355">
    <property type="term" value="P:regulation of DNA-templated transcription"/>
    <property type="evidence" value="ECO:0007669"/>
    <property type="project" value="InterPro"/>
</dbReference>
<dbReference type="PRINTS" id="PR00344">
    <property type="entry name" value="BCTRLSENSOR"/>
</dbReference>
<dbReference type="SUPFAM" id="SSF55785">
    <property type="entry name" value="PYP-like sensor domain (PAS domain)"/>
    <property type="match status" value="2"/>
</dbReference>
<dbReference type="Pfam" id="PF13185">
    <property type="entry name" value="GAF_2"/>
    <property type="match status" value="1"/>
</dbReference>
<evidence type="ECO:0000256" key="6">
    <source>
        <dbReference type="PROSITE-ProRule" id="PRU00169"/>
    </source>
</evidence>
<keyword evidence="12" id="KW-1185">Reference proteome</keyword>
<dbReference type="SMART" id="SM00086">
    <property type="entry name" value="PAC"/>
    <property type="match status" value="2"/>
</dbReference>
<dbReference type="InterPro" id="IPR001610">
    <property type="entry name" value="PAC"/>
</dbReference>
<dbReference type="SUPFAM" id="SSF55874">
    <property type="entry name" value="ATPase domain of HSP90 chaperone/DNA topoisomerase II/histidine kinase"/>
    <property type="match status" value="1"/>
</dbReference>
<dbReference type="GO" id="GO:0000155">
    <property type="term" value="F:phosphorelay sensor kinase activity"/>
    <property type="evidence" value="ECO:0007669"/>
    <property type="project" value="InterPro"/>
</dbReference>
<dbReference type="PROSITE" id="PS50110">
    <property type="entry name" value="RESPONSE_REGULATORY"/>
    <property type="match status" value="1"/>
</dbReference>
<keyword evidence="3 6" id="KW-0597">Phosphoprotein</keyword>
<dbReference type="InterPro" id="IPR005467">
    <property type="entry name" value="His_kinase_dom"/>
</dbReference>
<dbReference type="Pfam" id="PF08448">
    <property type="entry name" value="PAS_4"/>
    <property type="match status" value="1"/>
</dbReference>
<dbReference type="InterPro" id="IPR000700">
    <property type="entry name" value="PAS-assoc_C"/>
</dbReference>
<dbReference type="InterPro" id="IPR004358">
    <property type="entry name" value="Sig_transdc_His_kin-like_C"/>
</dbReference>
<dbReference type="InterPro" id="IPR003018">
    <property type="entry name" value="GAF"/>
</dbReference>
<evidence type="ECO:0000313" key="12">
    <source>
        <dbReference type="Proteomes" id="UP000076079"/>
    </source>
</evidence>
<dbReference type="PROSITE" id="PS50109">
    <property type="entry name" value="HIS_KIN"/>
    <property type="match status" value="1"/>
</dbReference>
<proteinExistence type="predicted"/>
<feature type="modified residue" description="4-aspartylphosphate" evidence="6">
    <location>
        <position position="743"/>
    </location>
</feature>
<evidence type="ECO:0000256" key="1">
    <source>
        <dbReference type="ARBA" id="ARBA00000085"/>
    </source>
</evidence>
<evidence type="ECO:0000259" key="10">
    <source>
        <dbReference type="PROSITE" id="PS50113"/>
    </source>
</evidence>
<evidence type="ECO:0000259" key="8">
    <source>
        <dbReference type="PROSITE" id="PS50110"/>
    </source>
</evidence>
<dbReference type="Gene3D" id="3.30.450.40">
    <property type="match status" value="1"/>
</dbReference>
<dbReference type="Pfam" id="PF00072">
    <property type="entry name" value="Response_reg"/>
    <property type="match status" value="1"/>
</dbReference>
<dbReference type="Proteomes" id="UP000076079">
    <property type="component" value="Chromosome"/>
</dbReference>
<dbReference type="InterPro" id="IPR001789">
    <property type="entry name" value="Sig_transdc_resp-reg_receiver"/>
</dbReference>
<dbReference type="EMBL" id="CP015136">
    <property type="protein sequence ID" value="AMY10567.1"/>
    <property type="molecule type" value="Genomic_DNA"/>
</dbReference>
<evidence type="ECO:0000313" key="11">
    <source>
        <dbReference type="EMBL" id="AMY10567.1"/>
    </source>
</evidence>
<dbReference type="SUPFAM" id="SSF55781">
    <property type="entry name" value="GAF domain-like"/>
    <property type="match status" value="1"/>
</dbReference>
<dbReference type="PANTHER" id="PTHR43547:SF2">
    <property type="entry name" value="HYBRID SIGNAL TRANSDUCTION HISTIDINE KINASE C"/>
    <property type="match status" value="1"/>
</dbReference>
<dbReference type="SMART" id="SM00388">
    <property type="entry name" value="HisKA"/>
    <property type="match status" value="1"/>
</dbReference>
<dbReference type="CDD" id="cd00130">
    <property type="entry name" value="PAS"/>
    <property type="match status" value="2"/>
</dbReference>
<name>A0A143PPE0_LUTPR</name>
<dbReference type="PROSITE" id="PS50113">
    <property type="entry name" value="PAC"/>
    <property type="match status" value="2"/>
</dbReference>
<dbReference type="EC" id="2.7.13.3" evidence="2"/>
<sequence length="819" mass="88225">MSELSPHSLIQHLAQVVEWSDDAIVTKDLHSTITSWNRAAERMFGYTAAEAIGRSVRMIIPPELQSEEDTVLAKIRSGEALSHFETVRVRKDGARISISLTVSPIRNEAGVVIGASTIARDITDRKTSDLAIRRLAAAVRSSDDAIVTKTLDGIITSWNPAAERIFGYTAAEALGQSIRILIPDQLQGEEDVVIARIRAGETVDHYETTRRAKDGRLVAISLTVSPIRTESGTIVGASKIARDISDQQRLRALAQQQARNTERLSDVGVLLASALEREPIVQKVTDAATELTGAQFGAFFYNVRTAATGDAYMLCSLSGAPKEAFAGFPHPRATELFAPTFRGDGPVRLEDVTEDPRYGGNAPYVGMPPGHLAVRSYLAVPVKGRNQAVLGGLFFGHSLPGMFTSEDERLAVGVAAWASVALENSRLFLEAQEANRLKDEFLAVLSHELRTPLNAIMGYSRLLHSGLLTGSKANDAFGTLERNATWLTQIVDDVLDVSRIVSGKLRLDVQSVELPLVIENAIATMRPAADAKGVRLHTLLDPQVGPVSGDPGRLQQVAWNLLSNAVKFTPRNGQVQVRLERVDSHIELTVSDTGAGIRSDFLPYVFERFRQADSSSTRRTGGLGLGLAIVKHIVEMHGGTVEAASAGADQGASFLVRLPLMIVSAGPIVPGTGQHPRTELSAPLRDLADVTGVHVLAIDDDEDALSLVRVVLESAGAEVTTMSSAAFALERVSTLRPDVLLVDIGMPQMDGYEMMKAIRGSDDPHVRRIPSAALTAFARASDRTKALRSGFEMHLAKPVDPGELVASVATLVARSRLRP</sequence>
<dbReference type="Pfam" id="PF02518">
    <property type="entry name" value="HATPase_c"/>
    <property type="match status" value="1"/>
</dbReference>
<evidence type="ECO:0000259" key="7">
    <source>
        <dbReference type="PROSITE" id="PS50109"/>
    </source>
</evidence>
<dbReference type="InterPro" id="IPR035965">
    <property type="entry name" value="PAS-like_dom_sf"/>
</dbReference>
<dbReference type="STRING" id="1855912.LuPra_03803"/>
<comment type="catalytic activity">
    <reaction evidence="1">
        <text>ATP + protein L-histidine = ADP + protein N-phospho-L-histidine.</text>
        <dbReference type="EC" id="2.7.13.3"/>
    </reaction>
</comment>
<dbReference type="Gene3D" id="3.30.450.20">
    <property type="entry name" value="PAS domain"/>
    <property type="match status" value="2"/>
</dbReference>
<reference evidence="11 12" key="1">
    <citation type="journal article" date="2016" name="Genome Announc.">
        <title>First Complete Genome Sequence of a Subdivision 6 Acidobacterium Strain.</title>
        <authorList>
            <person name="Huang S."/>
            <person name="Vieira S."/>
            <person name="Bunk B."/>
            <person name="Riedel T."/>
            <person name="Sproer C."/>
            <person name="Overmann J."/>
        </authorList>
    </citation>
    <scope>NUCLEOTIDE SEQUENCE [LARGE SCALE GENOMIC DNA]</scope>
    <source>
        <strain evidence="12">DSM 100886 HEG_-6_39</strain>
    </source>
</reference>
<dbReference type="SMART" id="SM00091">
    <property type="entry name" value="PAS"/>
    <property type="match status" value="2"/>
</dbReference>
<dbReference type="SUPFAM" id="SSF52172">
    <property type="entry name" value="CheY-like"/>
    <property type="match status" value="1"/>
</dbReference>
<evidence type="ECO:0000256" key="4">
    <source>
        <dbReference type="ARBA" id="ARBA00022679"/>
    </source>
</evidence>
<dbReference type="FunFam" id="3.30.565.10:FF:000010">
    <property type="entry name" value="Sensor histidine kinase RcsC"/>
    <property type="match status" value="1"/>
</dbReference>
<accession>A0A143PPE0</accession>
<dbReference type="CDD" id="cd16922">
    <property type="entry name" value="HATPase_EvgS-ArcB-TorS-like"/>
    <property type="match status" value="1"/>
</dbReference>
<dbReference type="Gene3D" id="1.10.287.130">
    <property type="match status" value="1"/>
</dbReference>
<dbReference type="InterPro" id="IPR003661">
    <property type="entry name" value="HisK_dim/P_dom"/>
</dbReference>
<reference evidence="12" key="2">
    <citation type="submission" date="2016-04" db="EMBL/GenBank/DDBJ databases">
        <title>First Complete Genome Sequence of a Subdivision 6 Acidobacterium.</title>
        <authorList>
            <person name="Huang S."/>
            <person name="Vieira S."/>
            <person name="Bunk B."/>
            <person name="Riedel T."/>
            <person name="Sproeer C."/>
            <person name="Overmann J."/>
        </authorList>
    </citation>
    <scope>NUCLEOTIDE SEQUENCE [LARGE SCALE GENOMIC DNA]</scope>
    <source>
        <strain evidence="12">DSM 100886 HEG_-6_39</strain>
    </source>
</reference>
<feature type="domain" description="PAS" evidence="9">
    <location>
        <begin position="131"/>
        <end position="200"/>
    </location>
</feature>
<protein>
    <recommendedName>
        <fullName evidence="2">histidine kinase</fullName>
        <ecNumber evidence="2">2.7.13.3</ecNumber>
    </recommendedName>
</protein>
<keyword evidence="5" id="KW-0418">Kinase</keyword>
<dbReference type="InterPro" id="IPR013656">
    <property type="entry name" value="PAS_4"/>
</dbReference>
<dbReference type="AlphaFoldDB" id="A0A143PPE0"/>
<dbReference type="InterPro" id="IPR011006">
    <property type="entry name" value="CheY-like_superfamily"/>
</dbReference>
<dbReference type="InterPro" id="IPR013767">
    <property type="entry name" value="PAS_fold"/>
</dbReference>
<dbReference type="SMART" id="SM00387">
    <property type="entry name" value="HATPase_c"/>
    <property type="match status" value="1"/>
</dbReference>
<dbReference type="InterPro" id="IPR000014">
    <property type="entry name" value="PAS"/>
</dbReference>
<dbReference type="RefSeq" id="WP_162271444.1">
    <property type="nucleotide sequence ID" value="NZ_CP015136.1"/>
</dbReference>
<evidence type="ECO:0000259" key="9">
    <source>
        <dbReference type="PROSITE" id="PS50112"/>
    </source>
</evidence>
<dbReference type="SMART" id="SM00448">
    <property type="entry name" value="REC"/>
    <property type="match status" value="1"/>
</dbReference>
<dbReference type="CDD" id="cd17580">
    <property type="entry name" value="REC_2_DhkD-like"/>
    <property type="match status" value="1"/>
</dbReference>
<dbReference type="Pfam" id="PF00512">
    <property type="entry name" value="HisKA"/>
    <property type="match status" value="1"/>
</dbReference>
<dbReference type="Gene3D" id="3.40.50.2300">
    <property type="match status" value="1"/>
</dbReference>
<dbReference type="SMART" id="SM00065">
    <property type="entry name" value="GAF"/>
    <property type="match status" value="1"/>
</dbReference>
<keyword evidence="4 11" id="KW-0808">Transferase</keyword>
<dbReference type="NCBIfam" id="TIGR00229">
    <property type="entry name" value="sensory_box"/>
    <property type="match status" value="2"/>
</dbReference>
<dbReference type="InterPro" id="IPR029016">
    <property type="entry name" value="GAF-like_dom_sf"/>
</dbReference>
<dbReference type="CDD" id="cd00082">
    <property type="entry name" value="HisKA"/>
    <property type="match status" value="1"/>
</dbReference>
<feature type="domain" description="Histidine kinase" evidence="7">
    <location>
        <begin position="444"/>
        <end position="662"/>
    </location>
</feature>
<dbReference type="InterPro" id="IPR003594">
    <property type="entry name" value="HATPase_dom"/>
</dbReference>
<dbReference type="PROSITE" id="PS50112">
    <property type="entry name" value="PAS"/>
    <property type="match status" value="2"/>
</dbReference>
<evidence type="ECO:0000256" key="5">
    <source>
        <dbReference type="ARBA" id="ARBA00022777"/>
    </source>
</evidence>
<gene>
    <name evidence="11" type="primary">rpfC_5</name>
    <name evidence="11" type="ORF">LuPra_03803</name>
</gene>
<dbReference type="PATRIC" id="fig|1813736.3.peg.4012"/>
<feature type="domain" description="PAS" evidence="9">
    <location>
        <begin position="9"/>
        <end position="79"/>
    </location>
</feature>
<evidence type="ECO:0000256" key="3">
    <source>
        <dbReference type="ARBA" id="ARBA00022553"/>
    </source>
</evidence>
<organism evidence="11 12">
    <name type="scientific">Luteitalea pratensis</name>
    <dbReference type="NCBI Taxonomy" id="1855912"/>
    <lineage>
        <taxon>Bacteria</taxon>
        <taxon>Pseudomonadati</taxon>
        <taxon>Acidobacteriota</taxon>
        <taxon>Vicinamibacteria</taxon>
        <taxon>Vicinamibacterales</taxon>
        <taxon>Vicinamibacteraceae</taxon>
        <taxon>Luteitalea</taxon>
    </lineage>
</organism>
<dbReference type="InterPro" id="IPR036890">
    <property type="entry name" value="HATPase_C_sf"/>
</dbReference>
<dbReference type="KEGG" id="abac:LuPra_03803"/>